<name>A0A8T0VDU3_PANVG</name>
<organism evidence="2 3">
    <name type="scientific">Panicum virgatum</name>
    <name type="common">Blackwell switchgrass</name>
    <dbReference type="NCBI Taxonomy" id="38727"/>
    <lineage>
        <taxon>Eukaryota</taxon>
        <taxon>Viridiplantae</taxon>
        <taxon>Streptophyta</taxon>
        <taxon>Embryophyta</taxon>
        <taxon>Tracheophyta</taxon>
        <taxon>Spermatophyta</taxon>
        <taxon>Magnoliopsida</taxon>
        <taxon>Liliopsida</taxon>
        <taxon>Poales</taxon>
        <taxon>Poaceae</taxon>
        <taxon>PACMAD clade</taxon>
        <taxon>Panicoideae</taxon>
        <taxon>Panicodae</taxon>
        <taxon>Paniceae</taxon>
        <taxon>Panicinae</taxon>
        <taxon>Panicum</taxon>
        <taxon>Panicum sect. Hiantes</taxon>
    </lineage>
</organism>
<sequence length="84" mass="8755">MVSAHAVPIPCAPPASTPQGHQDGPHTDPAPQPRILDSLAACVTAYGLEARHGSFLRGARIMAHGASVLLQVFASTLHVHCDLN</sequence>
<evidence type="ECO:0000313" key="3">
    <source>
        <dbReference type="Proteomes" id="UP000823388"/>
    </source>
</evidence>
<dbReference type="EMBL" id="CM029040">
    <property type="protein sequence ID" value="KAG2633008.1"/>
    <property type="molecule type" value="Genomic_DNA"/>
</dbReference>
<gene>
    <name evidence="2" type="ORF">PVAP13_2NG143300</name>
</gene>
<protein>
    <submittedName>
        <fullName evidence="2">Uncharacterized protein</fullName>
    </submittedName>
</protein>
<feature type="region of interest" description="Disordered" evidence="1">
    <location>
        <begin position="1"/>
        <end position="33"/>
    </location>
</feature>
<comment type="caution">
    <text evidence="2">The sequence shown here is derived from an EMBL/GenBank/DDBJ whole genome shotgun (WGS) entry which is preliminary data.</text>
</comment>
<evidence type="ECO:0000313" key="2">
    <source>
        <dbReference type="EMBL" id="KAG2633008.1"/>
    </source>
</evidence>
<proteinExistence type="predicted"/>
<reference evidence="2" key="1">
    <citation type="submission" date="2020-05" db="EMBL/GenBank/DDBJ databases">
        <title>WGS assembly of Panicum virgatum.</title>
        <authorList>
            <person name="Lovell J.T."/>
            <person name="Jenkins J."/>
            <person name="Shu S."/>
            <person name="Juenger T.E."/>
            <person name="Schmutz J."/>
        </authorList>
    </citation>
    <scope>NUCLEOTIDE SEQUENCE</scope>
    <source>
        <strain evidence="2">AP13</strain>
    </source>
</reference>
<dbReference type="AlphaFoldDB" id="A0A8T0VDU3"/>
<accession>A0A8T0VDU3</accession>
<dbReference type="Proteomes" id="UP000823388">
    <property type="component" value="Chromosome 2N"/>
</dbReference>
<keyword evidence="3" id="KW-1185">Reference proteome</keyword>
<evidence type="ECO:0000256" key="1">
    <source>
        <dbReference type="SAM" id="MobiDB-lite"/>
    </source>
</evidence>